<reference evidence="1" key="1">
    <citation type="submission" date="2014-11" db="EMBL/GenBank/DDBJ databases">
        <authorList>
            <person name="Amaro Gonzalez C."/>
        </authorList>
    </citation>
    <scope>NUCLEOTIDE SEQUENCE</scope>
</reference>
<proteinExistence type="predicted"/>
<protein>
    <submittedName>
        <fullName evidence="1">Uncharacterized protein</fullName>
    </submittedName>
</protein>
<name>A0A0E9TYD8_ANGAN</name>
<accession>A0A0E9TYD8</accession>
<dbReference type="EMBL" id="GBXM01050100">
    <property type="protein sequence ID" value="JAH58477.1"/>
    <property type="molecule type" value="Transcribed_RNA"/>
</dbReference>
<sequence>MEIKGIKQIVFCE</sequence>
<evidence type="ECO:0000313" key="1">
    <source>
        <dbReference type="EMBL" id="JAH58477.1"/>
    </source>
</evidence>
<reference evidence="1" key="2">
    <citation type="journal article" date="2015" name="Fish Shellfish Immunol.">
        <title>Early steps in the European eel (Anguilla anguilla)-Vibrio vulnificus interaction in the gills: Role of the RtxA13 toxin.</title>
        <authorList>
            <person name="Callol A."/>
            <person name="Pajuelo D."/>
            <person name="Ebbesson L."/>
            <person name="Teles M."/>
            <person name="MacKenzie S."/>
            <person name="Amaro C."/>
        </authorList>
    </citation>
    <scope>NUCLEOTIDE SEQUENCE</scope>
</reference>
<organism evidence="1">
    <name type="scientific">Anguilla anguilla</name>
    <name type="common">European freshwater eel</name>
    <name type="synonym">Muraena anguilla</name>
    <dbReference type="NCBI Taxonomy" id="7936"/>
    <lineage>
        <taxon>Eukaryota</taxon>
        <taxon>Metazoa</taxon>
        <taxon>Chordata</taxon>
        <taxon>Craniata</taxon>
        <taxon>Vertebrata</taxon>
        <taxon>Euteleostomi</taxon>
        <taxon>Actinopterygii</taxon>
        <taxon>Neopterygii</taxon>
        <taxon>Teleostei</taxon>
        <taxon>Anguilliformes</taxon>
        <taxon>Anguillidae</taxon>
        <taxon>Anguilla</taxon>
    </lineage>
</organism>